<feature type="compositionally biased region" description="Low complexity" evidence="1">
    <location>
        <begin position="1078"/>
        <end position="1091"/>
    </location>
</feature>
<gene>
    <name evidence="3" type="ORF">CHLRE_09g398051v5</name>
</gene>
<feature type="region of interest" description="Disordered" evidence="1">
    <location>
        <begin position="558"/>
        <end position="578"/>
    </location>
</feature>
<dbReference type="InterPro" id="IPR036188">
    <property type="entry name" value="FAD/NAD-bd_sf"/>
</dbReference>
<feature type="compositionally biased region" description="Low complexity" evidence="1">
    <location>
        <begin position="860"/>
        <end position="872"/>
    </location>
</feature>
<feature type="compositionally biased region" description="Low complexity" evidence="1">
    <location>
        <begin position="444"/>
        <end position="457"/>
    </location>
</feature>
<protein>
    <recommendedName>
        <fullName evidence="5">Guanylate cyclase domain-containing protein</fullName>
    </recommendedName>
</protein>
<dbReference type="PaxDb" id="3055-EDP02507"/>
<dbReference type="FunFam" id="3.50.50.60:FF:000479">
    <property type="entry name" value="Predicted protein"/>
    <property type="match status" value="1"/>
</dbReference>
<evidence type="ECO:0000313" key="4">
    <source>
        <dbReference type="Proteomes" id="UP000006906"/>
    </source>
</evidence>
<feature type="compositionally biased region" description="Low complexity" evidence="1">
    <location>
        <begin position="305"/>
        <end position="326"/>
    </location>
</feature>
<feature type="chain" id="PRO_5014393553" description="Guanylate cyclase domain-containing protein" evidence="2">
    <location>
        <begin position="18"/>
        <end position="1641"/>
    </location>
</feature>
<feature type="region of interest" description="Disordered" evidence="1">
    <location>
        <begin position="675"/>
        <end position="715"/>
    </location>
</feature>
<name>A0A2K3DD13_CHLRE</name>
<feature type="region of interest" description="Disordered" evidence="1">
    <location>
        <begin position="860"/>
        <end position="907"/>
    </location>
</feature>
<dbReference type="InParanoid" id="A0A2K3DD13"/>
<keyword evidence="4" id="KW-1185">Reference proteome</keyword>
<feature type="compositionally biased region" description="Low complexity" evidence="1">
    <location>
        <begin position="1419"/>
        <end position="1441"/>
    </location>
</feature>
<dbReference type="Proteomes" id="UP000006906">
    <property type="component" value="Chromosome 9"/>
</dbReference>
<organism evidence="3 4">
    <name type="scientific">Chlamydomonas reinhardtii</name>
    <name type="common">Chlamydomonas smithii</name>
    <dbReference type="NCBI Taxonomy" id="3055"/>
    <lineage>
        <taxon>Eukaryota</taxon>
        <taxon>Viridiplantae</taxon>
        <taxon>Chlorophyta</taxon>
        <taxon>core chlorophytes</taxon>
        <taxon>Chlorophyceae</taxon>
        <taxon>CS clade</taxon>
        <taxon>Chlamydomonadales</taxon>
        <taxon>Chlamydomonadaceae</taxon>
        <taxon>Chlamydomonas</taxon>
    </lineage>
</organism>
<dbReference type="GeneID" id="66054725"/>
<feature type="compositionally biased region" description="Low complexity" evidence="1">
    <location>
        <begin position="1273"/>
        <end position="1282"/>
    </location>
</feature>
<feature type="region of interest" description="Disordered" evidence="1">
    <location>
        <begin position="1078"/>
        <end position="1115"/>
    </location>
</feature>
<feature type="region of interest" description="Disordered" evidence="1">
    <location>
        <begin position="1594"/>
        <end position="1641"/>
    </location>
</feature>
<dbReference type="EMBL" id="CM008970">
    <property type="protein sequence ID" value="PNW78425.1"/>
    <property type="molecule type" value="Genomic_DNA"/>
</dbReference>
<feature type="compositionally biased region" description="Basic and acidic residues" evidence="1">
    <location>
        <begin position="256"/>
        <end position="268"/>
    </location>
</feature>
<feature type="compositionally biased region" description="Gly residues" evidence="1">
    <location>
        <begin position="1092"/>
        <end position="1111"/>
    </location>
</feature>
<evidence type="ECO:0000256" key="2">
    <source>
        <dbReference type="SAM" id="SignalP"/>
    </source>
</evidence>
<feature type="signal peptide" evidence="2">
    <location>
        <begin position="1"/>
        <end position="17"/>
    </location>
</feature>
<feature type="region of interest" description="Disordered" evidence="1">
    <location>
        <begin position="1308"/>
        <end position="1327"/>
    </location>
</feature>
<feature type="region of interest" description="Disordered" evidence="1">
    <location>
        <begin position="242"/>
        <end position="331"/>
    </location>
</feature>
<reference evidence="3 4" key="1">
    <citation type="journal article" date="2007" name="Science">
        <title>The Chlamydomonas genome reveals the evolution of key animal and plant functions.</title>
        <authorList>
            <person name="Merchant S.S."/>
            <person name="Prochnik S.E."/>
            <person name="Vallon O."/>
            <person name="Harris E.H."/>
            <person name="Karpowicz S.J."/>
            <person name="Witman G.B."/>
            <person name="Terry A."/>
            <person name="Salamov A."/>
            <person name="Fritz-Laylin L.K."/>
            <person name="Marechal-Drouard L."/>
            <person name="Marshall W.F."/>
            <person name="Qu L.H."/>
            <person name="Nelson D.R."/>
            <person name="Sanderfoot A.A."/>
            <person name="Spalding M.H."/>
            <person name="Kapitonov V.V."/>
            <person name="Ren Q."/>
            <person name="Ferris P."/>
            <person name="Lindquist E."/>
            <person name="Shapiro H."/>
            <person name="Lucas S.M."/>
            <person name="Grimwood J."/>
            <person name="Schmutz J."/>
            <person name="Cardol P."/>
            <person name="Cerutti H."/>
            <person name="Chanfreau G."/>
            <person name="Chen C.L."/>
            <person name="Cognat V."/>
            <person name="Croft M.T."/>
            <person name="Dent R."/>
            <person name="Dutcher S."/>
            <person name="Fernandez E."/>
            <person name="Fukuzawa H."/>
            <person name="Gonzalez-Ballester D."/>
            <person name="Gonzalez-Halphen D."/>
            <person name="Hallmann A."/>
            <person name="Hanikenne M."/>
            <person name="Hippler M."/>
            <person name="Inwood W."/>
            <person name="Jabbari K."/>
            <person name="Kalanon M."/>
            <person name="Kuras R."/>
            <person name="Lefebvre P.A."/>
            <person name="Lemaire S.D."/>
            <person name="Lobanov A.V."/>
            <person name="Lohr M."/>
            <person name="Manuell A."/>
            <person name="Meier I."/>
            <person name="Mets L."/>
            <person name="Mittag M."/>
            <person name="Mittelmeier T."/>
            <person name="Moroney J.V."/>
            <person name="Moseley J."/>
            <person name="Napoli C."/>
            <person name="Nedelcu A.M."/>
            <person name="Niyogi K."/>
            <person name="Novoselov S.V."/>
            <person name="Paulsen I.T."/>
            <person name="Pazour G."/>
            <person name="Purton S."/>
            <person name="Ral J.P."/>
            <person name="Riano-Pachon D.M."/>
            <person name="Riekhof W."/>
            <person name="Rymarquis L."/>
            <person name="Schroda M."/>
            <person name="Stern D."/>
            <person name="Umen J."/>
            <person name="Willows R."/>
            <person name="Wilson N."/>
            <person name="Zimmer S.L."/>
            <person name="Allmer J."/>
            <person name="Balk J."/>
            <person name="Bisova K."/>
            <person name="Chen C.J."/>
            <person name="Elias M."/>
            <person name="Gendler K."/>
            <person name="Hauser C."/>
            <person name="Lamb M.R."/>
            <person name="Ledford H."/>
            <person name="Long J.C."/>
            <person name="Minagawa J."/>
            <person name="Page M.D."/>
            <person name="Pan J."/>
            <person name="Pootakham W."/>
            <person name="Roje S."/>
            <person name="Rose A."/>
            <person name="Stahlberg E."/>
            <person name="Terauchi A.M."/>
            <person name="Yang P."/>
            <person name="Ball S."/>
            <person name="Bowler C."/>
            <person name="Dieckmann C.L."/>
            <person name="Gladyshev V.N."/>
            <person name="Green P."/>
            <person name="Jorgensen R."/>
            <person name="Mayfield S."/>
            <person name="Mueller-Roeber B."/>
            <person name="Rajamani S."/>
            <person name="Sayre R.T."/>
            <person name="Brokstein P."/>
            <person name="Dubchak I."/>
            <person name="Goodstein D."/>
            <person name="Hornick L."/>
            <person name="Huang Y.W."/>
            <person name="Jhaveri J."/>
            <person name="Luo Y."/>
            <person name="Martinez D."/>
            <person name="Ngau W.C."/>
            <person name="Otillar B."/>
            <person name="Poliakov A."/>
            <person name="Porter A."/>
            <person name="Szajkowski L."/>
            <person name="Werner G."/>
            <person name="Zhou K."/>
            <person name="Grigoriev I.V."/>
            <person name="Rokhsar D.S."/>
            <person name="Grossman A.R."/>
        </authorList>
    </citation>
    <scope>NUCLEOTIDE SEQUENCE [LARGE SCALE GENOMIC DNA]</scope>
    <source>
        <strain evidence="4">CC-503</strain>
    </source>
</reference>
<accession>A0A2K3DD13</accession>
<dbReference type="GO" id="GO:0004497">
    <property type="term" value="F:monooxygenase activity"/>
    <property type="evidence" value="ECO:0000318"/>
    <property type="project" value="GO_Central"/>
</dbReference>
<evidence type="ECO:0000313" key="3">
    <source>
        <dbReference type="EMBL" id="PNW78425.1"/>
    </source>
</evidence>
<feature type="compositionally biased region" description="Basic and acidic residues" evidence="1">
    <location>
        <begin position="1613"/>
        <end position="1631"/>
    </location>
</feature>
<dbReference type="Gene3D" id="3.50.50.60">
    <property type="entry name" value="FAD/NAD(P)-binding domain"/>
    <property type="match status" value="1"/>
</dbReference>
<dbReference type="Gramene" id="PNW78425">
    <property type="protein sequence ID" value="PNW78425"/>
    <property type="gene ID" value="CHLRE_09g398051v5"/>
</dbReference>
<feature type="region of interest" description="Disordered" evidence="1">
    <location>
        <begin position="438"/>
        <end position="457"/>
    </location>
</feature>
<keyword evidence="2" id="KW-0732">Signal</keyword>
<sequence>MASAVLLLLDSVHGSGGSRVCILDNIPPAVRAPAHLLRSQRDLLSSARRRALAASLQPHYTAPQPGPLGKALRAPAKRRFWALVKDKLTLGRGGGSSGSSSGGAGEHLVLWAPSLHDPRFMPFLSTPLRQALLGGADGAEGDGDMVLYRGMVHPDVPGLALMGLEAHAGSSLLLLELQAQWLAAHLAGRLALPPAAAMRADVAAQRVWRSGALAHPLMSVGGSLARRHEQYYLEQLRQDLKATMSDHESSAPQGAGRHDRTQAAEDRSSSIQRLPAAASSIRRGPQRRITPSRLSLTLERPPVTASSDAAPDTAAAAAVDDASASSRGTRRPLARRLSQLYFAAATAAAAGVASATGKQPLSAAPASTAGLSCTSHISAARDGAGVAQSGQRASGHAGSKATSARSLSSAAALTTAAAAADSGPAGYLVVRGPGVGSGGGGDAAGLQRTASSASTRTSRAGAADALLPFRVGIAGFGRQGSSSAGSAAGATGMAAAAAAVLGTSRRYGSSSWALPQHAYGESGAATRALHACQLAAWTAASAPPSPQFLPRVSHEAPRNNTGLIDSPSMKELSPQQGGSRRAAAAADITALPAAATHAARVWNRHSYDPALAYAAASPTDPATGSSTAVSATGPLAGTVEAASLPLAQRDGGMAMQSAGGARWAQSALSSNTMPLAGATSPLVGSGQGSRQKSQTIAGDGSYQQPPPAAALAAQQRQSFTRYEAAAVGYAGGLASAGSGTSQISSNSALGLSTYRGSGGSAAGAARPPQALHAAHSCASPPLMPSTTALHSAAVAARMHNQGSAALAGRRLPDASDRVSAPDLAAAATASAAASRRALYLGGSRGGSGTAAFMYSYNPQLQQQAQQTQPSSQRFSSAATGNGQSSPGATTGGMAQRQRGLSGQASLSGGALASPLSSGLMGAHGRIASGRGGNMSPLASSVGGGAVPAPPATAAVVSSGCAPESLPLQLQLRLAAAAAGLPPAVPTAASGAAAVDRVGVFTSAAATAFGDGGGAIGSATSTPTSASALSSGARGLALLGLTPLATVASVSALAAVVGSAGGPTGSGASRRRLRGCSASPVSLAAASPRSASGGVGGSSMHRGGGGGGGEVSGGQFASNPHESFMAMIEEASAPLRAMALASGLDLRTLMEVTGTGVAGGNGGIADSRGGGNSNVGKSNTTFTGSAAAAAVAATAVMAPALAPSLSATWTAFERRSSVLSGTSYMIIGDGNEDERRSEGCHGAGFRARTTASASAAPPRNSAGGGRDVGALHQSAKSGGLRSAGARSSTASAAAYGGAGGFSSSGACRTPSGTGGGSGGSGSSSGFIGGSTSREGFSWRFVPSHSVPSSPRHSLALPTLLEHQDDSSELPEAPLTFWTSSCTTTVSPDGVPAGAAAEAPRHGGRAAAEQQALATIHSQVAGPPAHSPQPAHQQQGQAQPPQRGQHHHYSFMHAGGSAAAAALQHLMQPRRPQAMPPPALMPRSDAGTAPAILSGMHGDLPRGGANNGSNGDDSNDTFAAAMRQHARVATASGRPAAAAGALLQPAPSRLYSDFGPARTVGDNSSSSFGAGGGISNLGAESVVCWEAFREQAKTSLAAPGAGSGEVTLRTAAGVSKHDDAKVGRGKTAAEGDKRKGKARRGGW</sequence>
<feature type="compositionally biased region" description="Low complexity" evidence="1">
    <location>
        <begin position="1245"/>
        <end position="1260"/>
    </location>
</feature>
<feature type="compositionally biased region" description="Basic residues" evidence="1">
    <location>
        <begin position="1632"/>
        <end position="1641"/>
    </location>
</feature>
<dbReference type="KEGG" id="cre:CHLRE_09g398051v5"/>
<feature type="region of interest" description="Disordered" evidence="1">
    <location>
        <begin position="1245"/>
        <end position="1282"/>
    </location>
</feature>
<dbReference type="OrthoDB" id="552902at2759"/>
<feature type="region of interest" description="Disordered" evidence="1">
    <location>
        <begin position="1387"/>
        <end position="1447"/>
    </location>
</feature>
<evidence type="ECO:0008006" key="5">
    <source>
        <dbReference type="Google" id="ProtNLM"/>
    </source>
</evidence>
<dbReference type="RefSeq" id="XP_042920865.1">
    <property type="nucleotide sequence ID" value="XM_043065872.1"/>
</dbReference>
<feature type="compositionally biased region" description="Gly residues" evidence="1">
    <location>
        <begin position="1311"/>
        <end position="1327"/>
    </location>
</feature>
<proteinExistence type="predicted"/>
<evidence type="ECO:0000256" key="1">
    <source>
        <dbReference type="SAM" id="MobiDB-lite"/>
    </source>
</evidence>
<feature type="compositionally biased region" description="Polar residues" evidence="1">
    <location>
        <begin position="873"/>
        <end position="888"/>
    </location>
</feature>